<feature type="compositionally biased region" description="Polar residues" evidence="1">
    <location>
        <begin position="17"/>
        <end position="27"/>
    </location>
</feature>
<feature type="region of interest" description="Disordered" evidence="1">
    <location>
        <begin position="1"/>
        <end position="31"/>
    </location>
</feature>
<sequence>MNIGELKGVARPESRESAPQTTKTNDVATREPLPAATTLVQQTTLSLQSSSVMGARILSASLMQSLQVSDKSLKIPVPVENADTKSAFDFEEIAKNVLSFVGGVIRGAKAGGADNAELEKMFGQAEAGVAKGIKMARKDLAGLMNDEIDNGIVKSHQRITEGLHDLRKEIFGEQSVTERLSVSSSELQAGSLTIETKEGDKVNISFESIRSMAVQFQQLRDQQKNADENGETSPQPAETETSRSSEFNAVLAASKRFEFSVEGDLNEDELTAIADLVAKTADLADEFFAGDIDKAFEKALSIGFDEQSLTSFALQLTQTQQTQVTRTYQDVASLKEEKQQPQSIENRIRPIAEYLSQMVDVAERADKTLSGPESFDSLVAGIINQMKDVQVPDLIAAINRFNGFNKQRLEELNQPASANQP</sequence>
<dbReference type="RefSeq" id="WP_131259574.1">
    <property type="nucleotide sequence ID" value="NZ_JBHSUS010000001.1"/>
</dbReference>
<accession>A0ABW1XLC6</accession>
<feature type="compositionally biased region" description="Polar residues" evidence="1">
    <location>
        <begin position="231"/>
        <end position="245"/>
    </location>
</feature>
<evidence type="ECO:0000259" key="2">
    <source>
        <dbReference type="Pfam" id="PF18433"/>
    </source>
</evidence>
<dbReference type="InterPro" id="IPR041651">
    <property type="entry name" value="DUF5610"/>
</dbReference>
<feature type="region of interest" description="Disordered" evidence="1">
    <location>
        <begin position="219"/>
        <end position="245"/>
    </location>
</feature>
<comment type="caution">
    <text evidence="3">The sequence shown here is derived from an EMBL/GenBank/DDBJ whole genome shotgun (WGS) entry which is preliminary data.</text>
</comment>
<evidence type="ECO:0000256" key="1">
    <source>
        <dbReference type="SAM" id="MobiDB-lite"/>
    </source>
</evidence>
<evidence type="ECO:0000313" key="3">
    <source>
        <dbReference type="EMBL" id="MFC6440616.1"/>
    </source>
</evidence>
<dbReference type="Pfam" id="PF18433">
    <property type="entry name" value="DUF5610"/>
    <property type="match status" value="1"/>
</dbReference>
<gene>
    <name evidence="3" type="ORF">ACFP85_10730</name>
</gene>
<evidence type="ECO:0000313" key="4">
    <source>
        <dbReference type="Proteomes" id="UP001596364"/>
    </source>
</evidence>
<proteinExistence type="predicted"/>
<dbReference type="Proteomes" id="UP001596364">
    <property type="component" value="Unassembled WGS sequence"/>
</dbReference>
<keyword evidence="4" id="KW-1185">Reference proteome</keyword>
<protein>
    <submittedName>
        <fullName evidence="3">DUF5610 domain-containing protein</fullName>
    </submittedName>
</protein>
<dbReference type="EMBL" id="JBHSUS010000001">
    <property type="protein sequence ID" value="MFC6440616.1"/>
    <property type="molecule type" value="Genomic_DNA"/>
</dbReference>
<organism evidence="3 4">
    <name type="scientific">Pseudobowmanella zhangzhouensis</name>
    <dbReference type="NCBI Taxonomy" id="1537679"/>
    <lineage>
        <taxon>Bacteria</taxon>
        <taxon>Pseudomonadati</taxon>
        <taxon>Pseudomonadota</taxon>
        <taxon>Gammaproteobacteria</taxon>
        <taxon>Alteromonadales</taxon>
        <taxon>Alteromonadaceae</taxon>
    </lineage>
</organism>
<reference evidence="4" key="1">
    <citation type="journal article" date="2019" name="Int. J. Syst. Evol. Microbiol.">
        <title>The Global Catalogue of Microorganisms (GCM) 10K type strain sequencing project: providing services to taxonomists for standard genome sequencing and annotation.</title>
        <authorList>
            <consortium name="The Broad Institute Genomics Platform"/>
            <consortium name="The Broad Institute Genome Sequencing Center for Infectious Disease"/>
            <person name="Wu L."/>
            <person name="Ma J."/>
        </authorList>
    </citation>
    <scope>NUCLEOTIDE SEQUENCE [LARGE SCALE GENOMIC DNA]</scope>
    <source>
        <strain evidence="4">CGMCC 1.16031</strain>
    </source>
</reference>
<name>A0ABW1XLC6_9ALTE</name>
<feature type="domain" description="DUF5610" evidence="2">
    <location>
        <begin position="78"/>
        <end position="166"/>
    </location>
</feature>